<keyword evidence="5" id="KW-1185">Reference proteome</keyword>
<organism evidence="4 5">
    <name type="scientific">Hypothenemus hampei</name>
    <name type="common">Coffee berry borer</name>
    <dbReference type="NCBI Taxonomy" id="57062"/>
    <lineage>
        <taxon>Eukaryota</taxon>
        <taxon>Metazoa</taxon>
        <taxon>Ecdysozoa</taxon>
        <taxon>Arthropoda</taxon>
        <taxon>Hexapoda</taxon>
        <taxon>Insecta</taxon>
        <taxon>Pterygota</taxon>
        <taxon>Neoptera</taxon>
        <taxon>Endopterygota</taxon>
        <taxon>Coleoptera</taxon>
        <taxon>Polyphaga</taxon>
        <taxon>Cucujiformia</taxon>
        <taxon>Curculionidae</taxon>
        <taxon>Scolytinae</taxon>
        <taxon>Hypothenemus</taxon>
    </lineage>
</organism>
<dbReference type="EMBL" id="JBDJPC010000012">
    <property type="protein sequence ID" value="KAL1489163.1"/>
    <property type="molecule type" value="Genomic_DNA"/>
</dbReference>
<dbReference type="InterPro" id="IPR024337">
    <property type="entry name" value="tRNA_splic_suSen54"/>
</dbReference>
<dbReference type="AlphaFoldDB" id="A0ABD1E3J2"/>
<gene>
    <name evidence="4" type="ORF">ABEB36_014102</name>
</gene>
<reference evidence="4 5" key="1">
    <citation type="submission" date="2024-05" db="EMBL/GenBank/DDBJ databases">
        <title>Genetic variation in Jamaican populations of the coffee berry borer (Hypothenemus hampei).</title>
        <authorList>
            <person name="Errbii M."/>
            <person name="Myrie A."/>
        </authorList>
    </citation>
    <scope>NUCLEOTIDE SEQUENCE [LARGE SCALE GENOMIC DNA]</scope>
    <source>
        <strain evidence="4">JA-Hopewell-2020-01-JO</strain>
        <tissue evidence="4">Whole body</tissue>
    </source>
</reference>
<comment type="caution">
    <text evidence="4">The sequence shown here is derived from an EMBL/GenBank/DDBJ whole genome shotgun (WGS) entry which is preliminary data.</text>
</comment>
<evidence type="ECO:0000259" key="3">
    <source>
        <dbReference type="Pfam" id="PF12928"/>
    </source>
</evidence>
<dbReference type="Proteomes" id="UP001566132">
    <property type="component" value="Unassembled WGS sequence"/>
</dbReference>
<evidence type="ECO:0000256" key="2">
    <source>
        <dbReference type="ARBA" id="ARBA00022694"/>
    </source>
</evidence>
<protein>
    <recommendedName>
        <fullName evidence="3">tRNA-splicing endonuclease subunit Sen54 N-terminal domain-containing protein</fullName>
    </recommendedName>
</protein>
<dbReference type="PANTHER" id="PTHR21027:SF1">
    <property type="entry name" value="TRNA-SPLICING ENDONUCLEASE SUBUNIT SEN54"/>
    <property type="match status" value="1"/>
</dbReference>
<name>A0ABD1E3J2_HYPHA</name>
<keyword evidence="2" id="KW-0819">tRNA processing</keyword>
<evidence type="ECO:0000256" key="1">
    <source>
        <dbReference type="ARBA" id="ARBA00005736"/>
    </source>
</evidence>
<evidence type="ECO:0000313" key="4">
    <source>
        <dbReference type="EMBL" id="KAL1489163.1"/>
    </source>
</evidence>
<dbReference type="GO" id="GO:0008033">
    <property type="term" value="P:tRNA processing"/>
    <property type="evidence" value="ECO:0007669"/>
    <property type="project" value="UniProtKB-KW"/>
</dbReference>
<accession>A0ABD1E3J2</accession>
<sequence length="284" mass="33421">MSFLAQKCIQNHKNPIVKGNFPAQKLFFAAKTADEKNALEENLNYLKDVLDFQKVEKRSRRAHCVWLQEKNLAQVTKVVKNLTKLFGFQNKDGLFLYPEEMLFLLETNKLEVFLNDVSLSVEKCYECVTNCISLTKYRVYKKLALLGYKLIRAEQYENIILKKRRLQEPVQFDLAKRLKHDPDLNLEQSHTTTNESSYISNVLQSLRSLMPCTVDIYQEECIKPNYYIFIPTNITNSKPDFHLFIWERDQWDDQYLNCPKNVHAICNDDVALFKSSYVHVPYLL</sequence>
<dbReference type="Pfam" id="PF12928">
    <property type="entry name" value="tRNA_int_end_N2"/>
    <property type="match status" value="1"/>
</dbReference>
<evidence type="ECO:0000313" key="5">
    <source>
        <dbReference type="Proteomes" id="UP001566132"/>
    </source>
</evidence>
<dbReference type="PANTHER" id="PTHR21027">
    <property type="entry name" value="TRNA-SPLICING ENDONUCLEASE SUBUNIT SEN54"/>
    <property type="match status" value="1"/>
</dbReference>
<feature type="domain" description="tRNA-splicing endonuclease subunit Sen54 N-terminal" evidence="3">
    <location>
        <begin position="48"/>
        <end position="113"/>
    </location>
</feature>
<comment type="similarity">
    <text evidence="1">Belongs to the SEN54 family.</text>
</comment>
<dbReference type="InterPro" id="IPR024336">
    <property type="entry name" value="tRNA_splic_suSen54_N"/>
</dbReference>
<proteinExistence type="inferred from homology"/>